<keyword evidence="4" id="KW-1185">Reference proteome</keyword>
<feature type="transmembrane region" description="Helical" evidence="1">
    <location>
        <begin position="56"/>
        <end position="76"/>
    </location>
</feature>
<dbReference type="EMBL" id="JAUSVS010000006">
    <property type="protein sequence ID" value="MDQ0465399.1"/>
    <property type="molecule type" value="Genomic_DNA"/>
</dbReference>
<organism evidence="3 4">
    <name type="scientific">Caulobacter ginsengisoli</name>
    <dbReference type="NCBI Taxonomy" id="400775"/>
    <lineage>
        <taxon>Bacteria</taxon>
        <taxon>Pseudomonadati</taxon>
        <taxon>Pseudomonadota</taxon>
        <taxon>Alphaproteobacteria</taxon>
        <taxon>Caulobacterales</taxon>
        <taxon>Caulobacteraceae</taxon>
        <taxon>Caulobacter</taxon>
    </lineage>
</organism>
<feature type="transmembrane region" description="Helical" evidence="1">
    <location>
        <begin position="88"/>
        <end position="110"/>
    </location>
</feature>
<keyword evidence="1" id="KW-1133">Transmembrane helix</keyword>
<feature type="transmembrane region" description="Helical" evidence="1">
    <location>
        <begin position="122"/>
        <end position="140"/>
    </location>
</feature>
<dbReference type="PROSITE" id="PS50930">
    <property type="entry name" value="HTH_LYTTR"/>
    <property type="match status" value="1"/>
</dbReference>
<dbReference type="Pfam" id="PF04397">
    <property type="entry name" value="LytTR"/>
    <property type="match status" value="1"/>
</dbReference>
<keyword evidence="1" id="KW-0812">Transmembrane</keyword>
<evidence type="ECO:0000313" key="4">
    <source>
        <dbReference type="Proteomes" id="UP001228905"/>
    </source>
</evidence>
<feature type="domain" description="HTH LytTR-type" evidence="2">
    <location>
        <begin position="173"/>
        <end position="262"/>
    </location>
</feature>
<evidence type="ECO:0000313" key="3">
    <source>
        <dbReference type="EMBL" id="MDQ0465399.1"/>
    </source>
</evidence>
<accession>A0ABU0ITS2</accession>
<dbReference type="RefSeq" id="WP_307350680.1">
    <property type="nucleotide sequence ID" value="NZ_JAUSVS010000006.1"/>
</dbReference>
<dbReference type="InterPro" id="IPR007492">
    <property type="entry name" value="LytTR_DNA-bd_dom"/>
</dbReference>
<reference evidence="3 4" key="1">
    <citation type="submission" date="2023-07" db="EMBL/GenBank/DDBJ databases">
        <title>Genomic Encyclopedia of Type Strains, Phase IV (KMG-IV): sequencing the most valuable type-strain genomes for metagenomic binning, comparative biology and taxonomic classification.</title>
        <authorList>
            <person name="Goeker M."/>
        </authorList>
    </citation>
    <scope>NUCLEOTIDE SEQUENCE [LARGE SCALE GENOMIC DNA]</scope>
    <source>
        <strain evidence="3 4">DSM 18695</strain>
    </source>
</reference>
<feature type="transmembrane region" description="Helical" evidence="1">
    <location>
        <begin position="21"/>
        <end position="44"/>
    </location>
</feature>
<protein>
    <recommendedName>
        <fullName evidence="2">HTH LytTR-type domain-containing protein</fullName>
    </recommendedName>
</protein>
<sequence>MNRASGSRTAPGSREAGGRRWRGLLLDLLLFGGFGLVMTALGPYRTLDTPTPLRTAYWLIAVIACGLFGAGVEALLGTKIRAFWPRVAAVSLIMTPPVTLFIYALNALMLDLPRRPWMLPQLGGQVLVVALLLMTLRGLARRRVIETRTVIEPPLPDAERAFRLRLSARRRAARLIAVEAEDHYVRAHTDSGSELIRMPFSEALDELAQVHGHRLHRSWWVPAQAIEAVRWKRGGGEARLAGGLIAPVSRSYMAALKEAGWR</sequence>
<evidence type="ECO:0000259" key="2">
    <source>
        <dbReference type="PROSITE" id="PS50930"/>
    </source>
</evidence>
<comment type="caution">
    <text evidence="3">The sequence shown here is derived from an EMBL/GenBank/DDBJ whole genome shotgun (WGS) entry which is preliminary data.</text>
</comment>
<gene>
    <name evidence="3" type="ORF">QO010_003186</name>
</gene>
<dbReference type="Gene3D" id="2.40.50.1020">
    <property type="entry name" value="LytTr DNA-binding domain"/>
    <property type="match status" value="1"/>
</dbReference>
<keyword evidence="1" id="KW-0472">Membrane</keyword>
<dbReference type="Proteomes" id="UP001228905">
    <property type="component" value="Unassembled WGS sequence"/>
</dbReference>
<name>A0ABU0ITS2_9CAUL</name>
<dbReference type="SMART" id="SM00850">
    <property type="entry name" value="LytTR"/>
    <property type="match status" value="1"/>
</dbReference>
<proteinExistence type="predicted"/>
<evidence type="ECO:0000256" key="1">
    <source>
        <dbReference type="SAM" id="Phobius"/>
    </source>
</evidence>